<dbReference type="Gene3D" id="3.10.450.50">
    <property type="match status" value="1"/>
</dbReference>
<dbReference type="GO" id="GO:0003677">
    <property type="term" value="F:DNA binding"/>
    <property type="evidence" value="ECO:0007669"/>
    <property type="project" value="InterPro"/>
</dbReference>
<gene>
    <name evidence="4" type="primary">sigJ</name>
    <name evidence="4" type="ORF">RQP50_15300</name>
</gene>
<comment type="subunit">
    <text evidence="1">Interacts transiently with the RNA polymerase catalytic core formed by RpoA, RpoB, RpoC and RpoZ (2 alpha, 1 beta, 1 beta' and 1 omega subunit) to form the RNA polymerase holoenzyme that can initiate transcription.</text>
</comment>
<keyword evidence="5" id="KW-1185">Reference proteome</keyword>
<evidence type="ECO:0000313" key="4">
    <source>
        <dbReference type="EMBL" id="MDT8977604.1"/>
    </source>
</evidence>
<dbReference type="Gene3D" id="1.10.10.10">
    <property type="entry name" value="Winged helix-like DNA-binding domain superfamily/Winged helix DNA-binding domain"/>
    <property type="match status" value="1"/>
</dbReference>
<feature type="domain" description="RNA polymerase sigma factor 70 region 4 type 2" evidence="3">
    <location>
        <begin position="106"/>
        <end position="156"/>
    </location>
</feature>
<dbReference type="SUPFAM" id="SSF54427">
    <property type="entry name" value="NTF2-like"/>
    <property type="match status" value="1"/>
</dbReference>
<dbReference type="InterPro" id="IPR032710">
    <property type="entry name" value="NTF2-like_dom_sf"/>
</dbReference>
<dbReference type="PANTHER" id="PTHR30173:SF36">
    <property type="entry name" value="ECF RNA POLYMERASE SIGMA FACTOR SIGJ"/>
    <property type="match status" value="1"/>
</dbReference>
<dbReference type="InterPro" id="IPR013324">
    <property type="entry name" value="RNA_pol_sigma_r3/r4-like"/>
</dbReference>
<evidence type="ECO:0000313" key="5">
    <source>
        <dbReference type="Proteomes" id="UP001250538"/>
    </source>
</evidence>
<dbReference type="PANTHER" id="PTHR30173">
    <property type="entry name" value="SIGMA 19 FACTOR"/>
    <property type="match status" value="1"/>
</dbReference>
<dbReference type="NCBIfam" id="NF007214">
    <property type="entry name" value="PRK09636.1"/>
    <property type="match status" value="1"/>
</dbReference>
<dbReference type="InterPro" id="IPR013325">
    <property type="entry name" value="RNA_pol_sigma_r2"/>
</dbReference>
<evidence type="ECO:0000256" key="1">
    <source>
        <dbReference type="ARBA" id="ARBA00011344"/>
    </source>
</evidence>
<dbReference type="InterPro" id="IPR052704">
    <property type="entry name" value="ECF_Sigma-70_Domain"/>
</dbReference>
<dbReference type="EMBL" id="JAVYAA010000003">
    <property type="protein sequence ID" value="MDT8977604.1"/>
    <property type="molecule type" value="Genomic_DNA"/>
</dbReference>
<comment type="caution">
    <text evidence="4">The sequence shown here is derived from an EMBL/GenBank/DDBJ whole genome shotgun (WGS) entry which is preliminary data.</text>
</comment>
<dbReference type="GO" id="GO:0016987">
    <property type="term" value="F:sigma factor activity"/>
    <property type="evidence" value="ECO:0007669"/>
    <property type="project" value="InterPro"/>
</dbReference>
<dbReference type="SUPFAM" id="SSF88659">
    <property type="entry name" value="Sigma3 and sigma4 domains of RNA polymerase sigma factors"/>
    <property type="match status" value="1"/>
</dbReference>
<dbReference type="Proteomes" id="UP001250538">
    <property type="component" value="Unassembled WGS sequence"/>
</dbReference>
<dbReference type="Pfam" id="PF08281">
    <property type="entry name" value="Sigma70_r4_2"/>
    <property type="match status" value="1"/>
</dbReference>
<dbReference type="InterPro" id="IPR014284">
    <property type="entry name" value="RNA_pol_sigma-70_dom"/>
</dbReference>
<feature type="domain" description="RNA polymerase sigma-70 region 2" evidence="2">
    <location>
        <begin position="6"/>
        <end position="72"/>
    </location>
</feature>
<dbReference type="InterPro" id="IPR007627">
    <property type="entry name" value="RNA_pol_sigma70_r2"/>
</dbReference>
<dbReference type="InterPro" id="IPR013249">
    <property type="entry name" value="RNA_pol_sigma70_r4_t2"/>
</dbReference>
<accession>A0AAJ2JZZ3</accession>
<dbReference type="Pfam" id="PF04542">
    <property type="entry name" value="Sigma70_r2"/>
    <property type="match status" value="1"/>
</dbReference>
<evidence type="ECO:0000259" key="3">
    <source>
        <dbReference type="Pfam" id="PF08281"/>
    </source>
</evidence>
<sequence>MDTTELYHQYKALLFTLAYQLTGSTVDAEDVVQEVFVKIHKLNGNELEQPKAYLCKMVTNQCYDLLKSAQRRREQYFGTWLPEPVATTYEDPMSSIVRSDLLSYAMLVLLERLAPVERTIFILREALGFDYPAIAQIVNKNEVNCRKLLSRARNKMGISEEEPIPHELASEEWVMRLLQALRSNSVDAVVSMLHEDIVVLSDGGGKVSAAAHPITTPERVAQFLIGLMKKTVQQENLLHYEITSINGQAGVIVHTDGRPDTVILLHSEGAAIRNIYFVRNPDKLVRL</sequence>
<dbReference type="Gene3D" id="1.10.1740.10">
    <property type="match status" value="1"/>
</dbReference>
<proteinExistence type="predicted"/>
<dbReference type="AlphaFoldDB" id="A0AAJ2JZZ3"/>
<evidence type="ECO:0000259" key="2">
    <source>
        <dbReference type="Pfam" id="PF04542"/>
    </source>
</evidence>
<dbReference type="GO" id="GO:0006352">
    <property type="term" value="P:DNA-templated transcription initiation"/>
    <property type="evidence" value="ECO:0007669"/>
    <property type="project" value="InterPro"/>
</dbReference>
<reference evidence="5" key="1">
    <citation type="submission" date="2023-09" db="EMBL/GenBank/DDBJ databases">
        <title>Paenibacillus sp. chi10 Genome sequencing and assembly.</title>
        <authorList>
            <person name="Kim I."/>
        </authorList>
    </citation>
    <scope>NUCLEOTIDE SEQUENCE [LARGE SCALE GENOMIC DNA]</scope>
    <source>
        <strain evidence="5">chi10</strain>
    </source>
</reference>
<name>A0AAJ2JZZ3_9BACL</name>
<dbReference type="NCBIfam" id="TIGR02937">
    <property type="entry name" value="sigma70-ECF"/>
    <property type="match status" value="1"/>
</dbReference>
<protein>
    <submittedName>
        <fullName evidence="4">RNA polymerase sigma factor SigJ</fullName>
    </submittedName>
</protein>
<dbReference type="SUPFAM" id="SSF88946">
    <property type="entry name" value="Sigma2 domain of RNA polymerase sigma factors"/>
    <property type="match status" value="1"/>
</dbReference>
<organism evidence="4 5">
    <name type="scientific">Paenibacillus suaedae</name>
    <dbReference type="NCBI Taxonomy" id="3077233"/>
    <lineage>
        <taxon>Bacteria</taxon>
        <taxon>Bacillati</taxon>
        <taxon>Bacillota</taxon>
        <taxon>Bacilli</taxon>
        <taxon>Bacillales</taxon>
        <taxon>Paenibacillaceae</taxon>
        <taxon>Paenibacillus</taxon>
    </lineage>
</organism>
<dbReference type="RefSeq" id="WP_315745924.1">
    <property type="nucleotide sequence ID" value="NZ_JAVYAA010000003.1"/>
</dbReference>
<dbReference type="InterPro" id="IPR036388">
    <property type="entry name" value="WH-like_DNA-bd_sf"/>
</dbReference>